<evidence type="ECO:0000313" key="2">
    <source>
        <dbReference type="Proteomes" id="UP000823775"/>
    </source>
</evidence>
<evidence type="ECO:0000313" key="1">
    <source>
        <dbReference type="EMBL" id="MCD9560143.1"/>
    </source>
</evidence>
<comment type="caution">
    <text evidence="1">The sequence shown here is derived from an EMBL/GenBank/DDBJ whole genome shotgun (WGS) entry which is preliminary data.</text>
</comment>
<name>A0ABS8UMS1_DATST</name>
<proteinExistence type="predicted"/>
<dbReference type="EMBL" id="JACEIK010002273">
    <property type="protein sequence ID" value="MCD9560143.1"/>
    <property type="molecule type" value="Genomic_DNA"/>
</dbReference>
<reference evidence="1 2" key="1">
    <citation type="journal article" date="2021" name="BMC Genomics">
        <title>Datura genome reveals duplications of psychoactive alkaloid biosynthetic genes and high mutation rate following tissue culture.</title>
        <authorList>
            <person name="Rajewski A."/>
            <person name="Carter-House D."/>
            <person name="Stajich J."/>
            <person name="Litt A."/>
        </authorList>
    </citation>
    <scope>NUCLEOTIDE SEQUENCE [LARGE SCALE GENOMIC DNA]</scope>
    <source>
        <strain evidence="1">AR-01</strain>
    </source>
</reference>
<dbReference type="Proteomes" id="UP000823775">
    <property type="component" value="Unassembled WGS sequence"/>
</dbReference>
<accession>A0ABS8UMS1</accession>
<gene>
    <name evidence="1" type="ORF">HAX54_018623</name>
</gene>
<protein>
    <submittedName>
        <fullName evidence="1">Uncharacterized protein</fullName>
    </submittedName>
</protein>
<sequence length="152" mass="16994">MRRRWCWRLCFKPDQNDGSVVLEVKNQGAKLGLCNSIGSSNSPIFYDDFMVGKASREGNAKIGFSGDNGDEDEFLSDNDFDDRSNVKEMSYEALGKSLFLVFVGVPHKNKKVDQGLNYTESSLNYRGGCAERLFAPLDECMHDGSGANFKIR</sequence>
<keyword evidence="2" id="KW-1185">Reference proteome</keyword>
<organism evidence="1 2">
    <name type="scientific">Datura stramonium</name>
    <name type="common">Jimsonweed</name>
    <name type="synonym">Common thornapple</name>
    <dbReference type="NCBI Taxonomy" id="4076"/>
    <lineage>
        <taxon>Eukaryota</taxon>
        <taxon>Viridiplantae</taxon>
        <taxon>Streptophyta</taxon>
        <taxon>Embryophyta</taxon>
        <taxon>Tracheophyta</taxon>
        <taxon>Spermatophyta</taxon>
        <taxon>Magnoliopsida</taxon>
        <taxon>eudicotyledons</taxon>
        <taxon>Gunneridae</taxon>
        <taxon>Pentapetalae</taxon>
        <taxon>asterids</taxon>
        <taxon>lamiids</taxon>
        <taxon>Solanales</taxon>
        <taxon>Solanaceae</taxon>
        <taxon>Solanoideae</taxon>
        <taxon>Datureae</taxon>
        <taxon>Datura</taxon>
    </lineage>
</organism>